<dbReference type="Pfam" id="PF14441">
    <property type="entry name" value="OTT_1508_deam"/>
    <property type="match status" value="1"/>
</dbReference>
<evidence type="ECO:0000313" key="2">
    <source>
        <dbReference type="Proteomes" id="UP001652625"/>
    </source>
</evidence>
<dbReference type="InterPro" id="IPR027796">
    <property type="entry name" value="OTT_1508_deam-like"/>
</dbReference>
<keyword evidence="2" id="KW-1185">Reference proteome</keyword>
<dbReference type="Proteomes" id="UP001652625">
    <property type="component" value="Chromosome 07"/>
</dbReference>
<feature type="region of interest" description="Disordered" evidence="1">
    <location>
        <begin position="1"/>
        <end position="23"/>
    </location>
</feature>
<feature type="compositionally biased region" description="Polar residues" evidence="1">
    <location>
        <begin position="12"/>
        <end position="23"/>
    </location>
</feature>
<proteinExistence type="predicted"/>
<dbReference type="RefSeq" id="XP_065657886.1">
    <property type="nucleotide sequence ID" value="XM_065801814.1"/>
</dbReference>
<reference evidence="3" key="1">
    <citation type="submission" date="2025-08" db="UniProtKB">
        <authorList>
            <consortium name="RefSeq"/>
        </authorList>
    </citation>
    <scope>IDENTIFICATION</scope>
</reference>
<sequence>MDDERKRKMDGSSESSDAGQLSIQDSTQIYNAIPDIKQNLIKTKNDLNLKRDLVGDPYVDLKREPVYNDDVDYKELFESDFYCYTNIENKVNRDKSENKTDVSNTEFNKLAKDVFNICGKKYICATLVPLPPHKMLISCNRVIKNEFRDDIKSKINKSPYIKKAYSHNQEIHPVFLPSGSTECAHAEMYCLQWLFDHKESIEISNIKEISFSTSKIPCLLCHTLLVEFKKLYMPNLIFDKNHGNLCTKWSCKNFTFLTNEMYFKLHSNLIKEYSPYFEQSEDRKYKFSHKKFNERIFKSNDIEMLTSHYNQAMNLHTPTKPSDFSDEEILKTKKEPLCISVIKEKNCIENEESNYHYTVENDKEENKDSKACEDDIEFSGDVNKLLCNYEIKEINFTENEDGNSKACENED</sequence>
<evidence type="ECO:0000313" key="3">
    <source>
        <dbReference type="RefSeq" id="XP_065657886.1"/>
    </source>
</evidence>
<name>A0ABM4C8E3_HYDVU</name>
<feature type="compositionally biased region" description="Basic and acidic residues" evidence="1">
    <location>
        <begin position="1"/>
        <end position="11"/>
    </location>
</feature>
<gene>
    <name evidence="3" type="primary">LOC136082460</name>
</gene>
<protein>
    <submittedName>
        <fullName evidence="3">Uncharacterized protein LOC136082460</fullName>
    </submittedName>
</protein>
<evidence type="ECO:0000256" key="1">
    <source>
        <dbReference type="SAM" id="MobiDB-lite"/>
    </source>
</evidence>
<accession>A0ABM4C8E3</accession>
<organism evidence="2 3">
    <name type="scientific">Hydra vulgaris</name>
    <name type="common">Hydra</name>
    <name type="synonym">Hydra attenuata</name>
    <dbReference type="NCBI Taxonomy" id="6087"/>
    <lineage>
        <taxon>Eukaryota</taxon>
        <taxon>Metazoa</taxon>
        <taxon>Cnidaria</taxon>
        <taxon>Hydrozoa</taxon>
        <taxon>Hydroidolina</taxon>
        <taxon>Anthoathecata</taxon>
        <taxon>Aplanulata</taxon>
        <taxon>Hydridae</taxon>
        <taxon>Hydra</taxon>
    </lineage>
</organism>
<dbReference type="GeneID" id="136082460"/>